<protein>
    <submittedName>
        <fullName evidence="1">Uncharacterized protein</fullName>
    </submittedName>
</protein>
<dbReference type="AlphaFoldDB" id="X1I5G3"/>
<gene>
    <name evidence="1" type="ORF">S03H2_64283</name>
</gene>
<sequence>PIEAEVRYRDGRMGTIKTTLNIKSVEGAV</sequence>
<evidence type="ECO:0000313" key="1">
    <source>
        <dbReference type="EMBL" id="GAH77636.1"/>
    </source>
</evidence>
<feature type="non-terminal residue" evidence="1">
    <location>
        <position position="1"/>
    </location>
</feature>
<dbReference type="EMBL" id="BARU01041740">
    <property type="protein sequence ID" value="GAH77636.1"/>
    <property type="molecule type" value="Genomic_DNA"/>
</dbReference>
<organism evidence="1">
    <name type="scientific">marine sediment metagenome</name>
    <dbReference type="NCBI Taxonomy" id="412755"/>
    <lineage>
        <taxon>unclassified sequences</taxon>
        <taxon>metagenomes</taxon>
        <taxon>ecological metagenomes</taxon>
    </lineage>
</organism>
<name>X1I5G3_9ZZZZ</name>
<comment type="caution">
    <text evidence="1">The sequence shown here is derived from an EMBL/GenBank/DDBJ whole genome shotgun (WGS) entry which is preliminary data.</text>
</comment>
<reference evidence="1" key="1">
    <citation type="journal article" date="2014" name="Front. Microbiol.">
        <title>High frequency of phylogenetically diverse reductive dehalogenase-homologous genes in deep subseafloor sedimentary metagenomes.</title>
        <authorList>
            <person name="Kawai M."/>
            <person name="Futagami T."/>
            <person name="Toyoda A."/>
            <person name="Takaki Y."/>
            <person name="Nishi S."/>
            <person name="Hori S."/>
            <person name="Arai W."/>
            <person name="Tsubouchi T."/>
            <person name="Morono Y."/>
            <person name="Uchiyama I."/>
            <person name="Ito T."/>
            <person name="Fujiyama A."/>
            <person name="Inagaki F."/>
            <person name="Takami H."/>
        </authorList>
    </citation>
    <scope>NUCLEOTIDE SEQUENCE</scope>
    <source>
        <strain evidence="1">Expedition CK06-06</strain>
    </source>
</reference>
<proteinExistence type="predicted"/>
<accession>X1I5G3</accession>